<feature type="chain" id="PRO_5041353311" evidence="1">
    <location>
        <begin position="21"/>
        <end position="267"/>
    </location>
</feature>
<dbReference type="Pfam" id="PF07589">
    <property type="entry name" value="PEP-CTERM"/>
    <property type="match status" value="1"/>
</dbReference>
<organism evidence="3 4">
    <name type="scientific">Sphingomonas lycopersici</name>
    <dbReference type="NCBI Taxonomy" id="2951807"/>
    <lineage>
        <taxon>Bacteria</taxon>
        <taxon>Pseudomonadati</taxon>
        <taxon>Pseudomonadota</taxon>
        <taxon>Alphaproteobacteria</taxon>
        <taxon>Sphingomonadales</taxon>
        <taxon>Sphingomonadaceae</taxon>
        <taxon>Sphingomonas</taxon>
    </lineage>
</organism>
<dbReference type="AlphaFoldDB" id="A0AA42CUR9"/>
<protein>
    <submittedName>
        <fullName evidence="3">PEPxxWA-CTERM sorting domain-containing protein</fullName>
    </submittedName>
</protein>
<feature type="signal peptide" evidence="1">
    <location>
        <begin position="1"/>
        <end position="20"/>
    </location>
</feature>
<proteinExistence type="predicted"/>
<dbReference type="NCBIfam" id="TIGR02595">
    <property type="entry name" value="PEP_CTERM"/>
    <property type="match status" value="1"/>
</dbReference>
<accession>A0AA42CUR9</accession>
<comment type="caution">
    <text evidence="3">The sequence shown here is derived from an EMBL/GenBank/DDBJ whole genome shotgun (WGS) entry which is preliminary data.</text>
</comment>
<gene>
    <name evidence="3" type="ORF">NEE01_13105</name>
</gene>
<dbReference type="Proteomes" id="UP001165565">
    <property type="component" value="Unassembled WGS sequence"/>
</dbReference>
<keyword evidence="4" id="KW-1185">Reference proteome</keyword>
<dbReference type="InterPro" id="IPR013424">
    <property type="entry name" value="Ice-binding_C"/>
</dbReference>
<evidence type="ECO:0000313" key="4">
    <source>
        <dbReference type="Proteomes" id="UP001165565"/>
    </source>
</evidence>
<feature type="domain" description="Ice-binding protein C-terminal" evidence="2">
    <location>
        <begin position="235"/>
        <end position="258"/>
    </location>
</feature>
<dbReference type="EMBL" id="JANFAV010000008">
    <property type="protein sequence ID" value="MCW6535716.1"/>
    <property type="molecule type" value="Genomic_DNA"/>
</dbReference>
<keyword evidence="1" id="KW-0732">Signal</keyword>
<dbReference type="RefSeq" id="WP_265269240.1">
    <property type="nucleotide sequence ID" value="NZ_JANFAV010000008.1"/>
</dbReference>
<reference evidence="3" key="1">
    <citation type="submission" date="2022-06" db="EMBL/GenBank/DDBJ databases">
        <title>Sphingomonas sp. nov. isolated from rhizosphere soil of tomato.</title>
        <authorList>
            <person name="Dong H."/>
            <person name="Gao R."/>
        </authorList>
    </citation>
    <scope>NUCLEOTIDE SEQUENCE</scope>
    <source>
        <strain evidence="3">MMSM24</strain>
    </source>
</reference>
<sequence>MSSFVFAIAAVATQISPALAGPNHQFVVNGGFEQATRDSGQIGTVTLVTGWNSTLKGDLSKLSADRYAFLGDDQEFTTTGVLGRKGGHLGLWGPGKGADNGFASSSNGGNFIAADGAWYQGAISQLVTGLIVGQAYSVSFEWAAAQQYGFDGAPTAGWSFGVTSDPTKAKNGTYGTTPTVTVPEHGFINWTNQTFDFVADSTSSYLYFIAEGAPTGQPPFSLLDNVSLTGPHAAAVPEPGTWAMMIIGFGAVGGVMRRQVRARRLAV</sequence>
<evidence type="ECO:0000259" key="2">
    <source>
        <dbReference type="Pfam" id="PF07589"/>
    </source>
</evidence>
<evidence type="ECO:0000256" key="1">
    <source>
        <dbReference type="SAM" id="SignalP"/>
    </source>
</evidence>
<name>A0AA42CUR9_9SPHN</name>
<dbReference type="NCBIfam" id="NF035944">
    <property type="entry name" value="PEPxxWA-CTERM"/>
    <property type="match status" value="1"/>
</dbReference>
<evidence type="ECO:0000313" key="3">
    <source>
        <dbReference type="EMBL" id="MCW6535716.1"/>
    </source>
</evidence>